<sequence length="207" mass="22258">MRAVLWGGVIVAGLAAAPLVAAYPSSDTNTIPHEEVAALIESARAATLRFEDVDVALAEGYIPDPSGECVTAAAHGMPAELGGMGIHYLRPDLLGLTVTEPRVDGTGTHTDFINPAILLYEPQADGSLVLVGIENLVFHAAWEAEGNGGPPILAGRAWDYMVDDPATPAEEAHHFEAHYDQHLWFRDNPNGNLEPFNPRVTCEHHQR</sequence>
<comment type="caution">
    <text evidence="2">The sequence shown here is derived from an EMBL/GenBank/DDBJ whole genome shotgun (WGS) entry which is preliminary data.</text>
</comment>
<feature type="chain" id="PRO_5045968088" evidence="1">
    <location>
        <begin position="22"/>
        <end position="207"/>
    </location>
</feature>
<dbReference type="RefSeq" id="WP_346061559.1">
    <property type="nucleotide sequence ID" value="NZ_BAAADR010000004.1"/>
</dbReference>
<dbReference type="EMBL" id="JBHSZP010000002">
    <property type="protein sequence ID" value="MFC7088279.1"/>
    <property type="molecule type" value="Genomic_DNA"/>
</dbReference>
<dbReference type="Proteomes" id="UP001596411">
    <property type="component" value="Unassembled WGS sequence"/>
</dbReference>
<accession>A0ABW2EQL3</accession>
<protein>
    <submittedName>
        <fullName evidence="2">Uncharacterized protein</fullName>
    </submittedName>
</protein>
<proteinExistence type="predicted"/>
<keyword evidence="1" id="KW-0732">Signal</keyword>
<feature type="signal peptide" evidence="1">
    <location>
        <begin position="1"/>
        <end position="21"/>
    </location>
</feature>
<organism evidence="2 3">
    <name type="scientific">Halomonas salifodinae</name>
    <dbReference type="NCBI Taxonomy" id="438745"/>
    <lineage>
        <taxon>Bacteria</taxon>
        <taxon>Pseudomonadati</taxon>
        <taxon>Pseudomonadota</taxon>
        <taxon>Gammaproteobacteria</taxon>
        <taxon>Oceanospirillales</taxon>
        <taxon>Halomonadaceae</taxon>
        <taxon>Halomonas</taxon>
    </lineage>
</organism>
<evidence type="ECO:0000256" key="1">
    <source>
        <dbReference type="SAM" id="SignalP"/>
    </source>
</evidence>
<reference evidence="3" key="1">
    <citation type="journal article" date="2019" name="Int. J. Syst. Evol. Microbiol.">
        <title>The Global Catalogue of Microorganisms (GCM) 10K type strain sequencing project: providing services to taxonomists for standard genome sequencing and annotation.</title>
        <authorList>
            <consortium name="The Broad Institute Genomics Platform"/>
            <consortium name="The Broad Institute Genome Sequencing Center for Infectious Disease"/>
            <person name="Wu L."/>
            <person name="Ma J."/>
        </authorList>
    </citation>
    <scope>NUCLEOTIDE SEQUENCE [LARGE SCALE GENOMIC DNA]</scope>
    <source>
        <strain evidence="3">CGMCC 1.13666</strain>
    </source>
</reference>
<evidence type="ECO:0000313" key="3">
    <source>
        <dbReference type="Proteomes" id="UP001596411"/>
    </source>
</evidence>
<evidence type="ECO:0000313" key="2">
    <source>
        <dbReference type="EMBL" id="MFC7088279.1"/>
    </source>
</evidence>
<keyword evidence="3" id="KW-1185">Reference proteome</keyword>
<gene>
    <name evidence="2" type="ORF">ACFQH5_01790</name>
</gene>
<name>A0ABW2EQL3_9GAMM</name>